<dbReference type="Proteomes" id="UP000019364">
    <property type="component" value="Unassembled WGS sequence"/>
</dbReference>
<dbReference type="Gene3D" id="1.10.357.10">
    <property type="entry name" value="Tetracycline Repressor, domain 2"/>
    <property type="match status" value="1"/>
</dbReference>
<dbReference type="STRING" id="1236976.JCM16418_1800"/>
<evidence type="ECO:0000259" key="1">
    <source>
        <dbReference type="Pfam" id="PF14278"/>
    </source>
</evidence>
<dbReference type="OrthoDB" id="9810250at2"/>
<accession>W7YH42</accession>
<dbReference type="EMBL" id="BAVZ01000004">
    <property type="protein sequence ID" value="GAF07772.1"/>
    <property type="molecule type" value="Genomic_DNA"/>
</dbReference>
<evidence type="ECO:0000313" key="2">
    <source>
        <dbReference type="EMBL" id="GAF07772.1"/>
    </source>
</evidence>
<organism evidence="2 3">
    <name type="scientific">Paenibacillus pini JCM 16418</name>
    <dbReference type="NCBI Taxonomy" id="1236976"/>
    <lineage>
        <taxon>Bacteria</taxon>
        <taxon>Bacillati</taxon>
        <taxon>Bacillota</taxon>
        <taxon>Bacilli</taxon>
        <taxon>Bacillales</taxon>
        <taxon>Paenibacillaceae</taxon>
        <taxon>Paenibacillus</taxon>
    </lineage>
</organism>
<name>W7YH42_9BACL</name>
<dbReference type="AlphaFoldDB" id="W7YH42"/>
<gene>
    <name evidence="2" type="ORF">JCM16418_1800</name>
</gene>
<dbReference type="RefSeq" id="WP_148298763.1">
    <property type="nucleotide sequence ID" value="NZ_BAVZ01000004.1"/>
</dbReference>
<dbReference type="eggNOG" id="COG1309">
    <property type="taxonomic scope" value="Bacteria"/>
</dbReference>
<dbReference type="InterPro" id="IPR039532">
    <property type="entry name" value="TetR_C_Firmicutes"/>
</dbReference>
<reference evidence="2 3" key="1">
    <citation type="journal article" date="2014" name="Genome Announc.">
        <title>Draft Genome Sequence of Paenibacillus pini JCM 16418T, Isolated from the Rhizosphere of Pine Tree.</title>
        <authorList>
            <person name="Yuki M."/>
            <person name="Oshima K."/>
            <person name="Suda W."/>
            <person name="Oshida Y."/>
            <person name="Kitamura K."/>
            <person name="Iida Y."/>
            <person name="Hattori M."/>
            <person name="Ohkuma M."/>
        </authorList>
    </citation>
    <scope>NUCLEOTIDE SEQUENCE [LARGE SCALE GENOMIC DNA]</scope>
    <source>
        <strain evidence="2 3">JCM 16418</strain>
    </source>
</reference>
<dbReference type="Pfam" id="PF14278">
    <property type="entry name" value="TetR_C_8"/>
    <property type="match status" value="1"/>
</dbReference>
<comment type="caution">
    <text evidence="2">The sequence shown here is derived from an EMBL/GenBank/DDBJ whole genome shotgun (WGS) entry which is preliminary data.</text>
</comment>
<sequence>MMNLIHEFVSQGINRTEPNDHNLTAKRDVIIKYVESGFLEVIIWWIENQMPYKEQDMAAQLMNVSIKGPYIIQPGLHAE</sequence>
<proteinExistence type="predicted"/>
<evidence type="ECO:0000313" key="3">
    <source>
        <dbReference type="Proteomes" id="UP000019364"/>
    </source>
</evidence>
<feature type="domain" description="Transcriptional regulator TetR C-terminal Firmicutes type" evidence="1">
    <location>
        <begin position="2"/>
        <end position="64"/>
    </location>
</feature>
<keyword evidence="3" id="KW-1185">Reference proteome</keyword>
<protein>
    <submittedName>
        <fullName evidence="2">Transcriptional regulator</fullName>
    </submittedName>
</protein>